<dbReference type="PANTHER" id="PTHR46986:SF1">
    <property type="entry name" value="ENDORIBONUCLEASE YBEY, CHLOROPLASTIC"/>
    <property type="match status" value="1"/>
</dbReference>
<dbReference type="InterPro" id="IPR000150">
    <property type="entry name" value="Cof"/>
</dbReference>
<dbReference type="EMBL" id="JARBHA010000004">
    <property type="protein sequence ID" value="KAJ9701880.1"/>
    <property type="molecule type" value="Genomic_DNA"/>
</dbReference>
<dbReference type="GO" id="GO:0006364">
    <property type="term" value="P:rRNA processing"/>
    <property type="evidence" value="ECO:0007669"/>
    <property type="project" value="InterPro"/>
</dbReference>
<dbReference type="AlphaFoldDB" id="A0AA39A6I0"/>
<dbReference type="PANTHER" id="PTHR46986">
    <property type="entry name" value="ENDORIBONUCLEASE YBEY, CHLOROPLASTIC"/>
    <property type="match status" value="1"/>
</dbReference>
<dbReference type="NCBIfam" id="TIGR00043">
    <property type="entry name" value="rRNA maturation RNase YbeY"/>
    <property type="match status" value="1"/>
</dbReference>
<dbReference type="NCBIfam" id="TIGR01484">
    <property type="entry name" value="HAD-SF-IIB"/>
    <property type="match status" value="1"/>
</dbReference>
<comment type="cofactor">
    <cofactor evidence="1">
        <name>Zn(2+)</name>
        <dbReference type="ChEBI" id="CHEBI:29105"/>
    </cofactor>
</comment>
<proteinExistence type="inferred from homology"/>
<keyword evidence="3" id="KW-0540">Nuclease</keyword>
<evidence type="ECO:0000313" key="8">
    <source>
        <dbReference type="EMBL" id="KAJ9701880.1"/>
    </source>
</evidence>
<evidence type="ECO:0008006" key="10">
    <source>
        <dbReference type="Google" id="ProtNLM"/>
    </source>
</evidence>
<sequence>MPPLLYPLRRTLRLPFLFHHHHQMARVLSRASPLPCPSPPSAAFVSNLSFSHSSIPFQISSPSPKSSIFGAAFRLVCRENERFSKRFGRILASQRGYRKLRRRPAKSKEKELELGVKICIEEELPDDPEILNIAEMLRLDVPIAMKLAFEGLKDSEYKTRDTTISDLGGFENVELSVLLCNDEFIRKLNKEWRDEDHATDVLSMSQHIPELKLPILMLGDIVISVETAARQAEERGHTLIDEIRILMVHGLLHLLGFDHEISDEAEVEMEKEEELLLKSLGWKGKGLIQSAYDAETDGNSHTENSDDRKKEGSLRFYKPKFSYIFCDMDGETTLEIPLTIPLLLSPAYHSSYLTLGTMLNSKSQITAATAKALKEALSRGVKVVVATGKARPAVITALKAVDLVGKDGVISEFSPGVFIQGLLVYGRQGRKIFKRNLDPDVCREAFHYSCKSEVPLIAFSEDRCLTLFDHPLVESLHTVYHEPKAEIMPSVEHLLAIAEIQKVLFLDTAEGVATALRPYWSEAVGGRANVVQSQADMLEIVPPGTSKGSGVRMLLDHLNVPAQEVMAIGDGENDIEMLELASLGIALSNGSEKTKAVANVIGPSNDEDGVADAIYRYAF</sequence>
<dbReference type="Gene3D" id="3.30.1240.10">
    <property type="match status" value="1"/>
</dbReference>
<dbReference type="InterPro" id="IPR020549">
    <property type="entry name" value="YbeY_CS"/>
</dbReference>
<dbReference type="Pfam" id="PF08282">
    <property type="entry name" value="Hydrolase_3"/>
    <property type="match status" value="1"/>
</dbReference>
<reference evidence="8 9" key="1">
    <citation type="journal article" date="2023" name="BMC Biotechnol.">
        <title>Vitis rotundifolia cv Carlos genome sequencing.</title>
        <authorList>
            <person name="Huff M."/>
            <person name="Hulse-Kemp A."/>
            <person name="Scheffler B."/>
            <person name="Youngblood R."/>
            <person name="Simpson S."/>
            <person name="Babiker E."/>
            <person name="Staton M."/>
        </authorList>
    </citation>
    <scope>NUCLEOTIDE SEQUENCE [LARGE SCALE GENOMIC DNA]</scope>
    <source>
        <tissue evidence="8">Leaf</tissue>
    </source>
</reference>
<protein>
    <recommendedName>
        <fullName evidence="10">Haloacid dehalogenase-like hydrolase family protein</fullName>
    </recommendedName>
</protein>
<dbReference type="Gene3D" id="3.40.390.30">
    <property type="entry name" value="Metalloproteases ('zincins'), catalytic domain"/>
    <property type="match status" value="1"/>
</dbReference>
<keyword evidence="6" id="KW-0378">Hydrolase</keyword>
<evidence type="ECO:0000256" key="5">
    <source>
        <dbReference type="ARBA" id="ARBA00022759"/>
    </source>
</evidence>
<dbReference type="GO" id="GO:0004222">
    <property type="term" value="F:metalloendopeptidase activity"/>
    <property type="evidence" value="ECO:0007669"/>
    <property type="project" value="InterPro"/>
</dbReference>
<keyword evidence="9" id="KW-1185">Reference proteome</keyword>
<keyword evidence="5" id="KW-0255">Endonuclease</keyword>
<dbReference type="SUPFAM" id="SSF55486">
    <property type="entry name" value="Metalloproteases ('zincins'), catalytic domain"/>
    <property type="match status" value="1"/>
</dbReference>
<dbReference type="InterPro" id="IPR006379">
    <property type="entry name" value="HAD-SF_hydro_IIB"/>
</dbReference>
<evidence type="ECO:0000256" key="7">
    <source>
        <dbReference type="ARBA" id="ARBA00022833"/>
    </source>
</evidence>
<keyword evidence="4" id="KW-0479">Metal-binding</keyword>
<accession>A0AA39A6I0</accession>
<organism evidence="8 9">
    <name type="scientific">Vitis rotundifolia</name>
    <name type="common">Muscadine grape</name>
    <dbReference type="NCBI Taxonomy" id="103349"/>
    <lineage>
        <taxon>Eukaryota</taxon>
        <taxon>Viridiplantae</taxon>
        <taxon>Streptophyta</taxon>
        <taxon>Embryophyta</taxon>
        <taxon>Tracheophyta</taxon>
        <taxon>Spermatophyta</taxon>
        <taxon>Magnoliopsida</taxon>
        <taxon>eudicotyledons</taxon>
        <taxon>Gunneridae</taxon>
        <taxon>Pentapetalae</taxon>
        <taxon>rosids</taxon>
        <taxon>Vitales</taxon>
        <taxon>Vitaceae</taxon>
        <taxon>Viteae</taxon>
        <taxon>Vitis</taxon>
    </lineage>
</organism>
<name>A0AA39A6I0_VITRO</name>
<evidence type="ECO:0000256" key="1">
    <source>
        <dbReference type="ARBA" id="ARBA00001947"/>
    </source>
</evidence>
<dbReference type="InterPro" id="IPR036412">
    <property type="entry name" value="HAD-like_sf"/>
</dbReference>
<dbReference type="InterPro" id="IPR002036">
    <property type="entry name" value="YbeY"/>
</dbReference>
<keyword evidence="7" id="KW-0862">Zinc</keyword>
<dbReference type="PROSITE" id="PS01229">
    <property type="entry name" value="COF_2"/>
    <property type="match status" value="1"/>
</dbReference>
<comment type="similarity">
    <text evidence="2">Belongs to the endoribonuclease YbeY family.</text>
</comment>
<dbReference type="Pfam" id="PF02130">
    <property type="entry name" value="YbeY"/>
    <property type="match status" value="1"/>
</dbReference>
<dbReference type="InterPro" id="IPR023091">
    <property type="entry name" value="MetalPrtase_cat_dom_sf_prd"/>
</dbReference>
<dbReference type="HAMAP" id="MF_00009">
    <property type="entry name" value="Endoribonucl_YbeY"/>
    <property type="match status" value="1"/>
</dbReference>
<dbReference type="GO" id="GO:0046872">
    <property type="term" value="F:metal ion binding"/>
    <property type="evidence" value="ECO:0007669"/>
    <property type="project" value="UniProtKB-KW"/>
</dbReference>
<dbReference type="InterPro" id="IPR023214">
    <property type="entry name" value="HAD_sf"/>
</dbReference>
<evidence type="ECO:0000256" key="4">
    <source>
        <dbReference type="ARBA" id="ARBA00022723"/>
    </source>
</evidence>
<evidence type="ECO:0000256" key="6">
    <source>
        <dbReference type="ARBA" id="ARBA00022801"/>
    </source>
</evidence>
<dbReference type="PROSITE" id="PS01306">
    <property type="entry name" value="UPF0054"/>
    <property type="match status" value="1"/>
</dbReference>
<comment type="caution">
    <text evidence="8">The sequence shown here is derived from an EMBL/GenBank/DDBJ whole genome shotgun (WGS) entry which is preliminary data.</text>
</comment>
<dbReference type="NCBIfam" id="TIGR00099">
    <property type="entry name" value="Cof-subfamily"/>
    <property type="match status" value="1"/>
</dbReference>
<evidence type="ECO:0000313" key="9">
    <source>
        <dbReference type="Proteomes" id="UP001168098"/>
    </source>
</evidence>
<dbReference type="Proteomes" id="UP001168098">
    <property type="component" value="Unassembled WGS sequence"/>
</dbReference>
<dbReference type="SUPFAM" id="SSF56784">
    <property type="entry name" value="HAD-like"/>
    <property type="match status" value="1"/>
</dbReference>
<gene>
    <name evidence="8" type="ORF">PVL29_003902</name>
</gene>
<dbReference type="Gene3D" id="3.40.50.1000">
    <property type="entry name" value="HAD superfamily/HAD-like"/>
    <property type="match status" value="1"/>
</dbReference>
<evidence type="ECO:0000256" key="3">
    <source>
        <dbReference type="ARBA" id="ARBA00022722"/>
    </source>
</evidence>
<evidence type="ECO:0000256" key="2">
    <source>
        <dbReference type="ARBA" id="ARBA00010875"/>
    </source>
</evidence>
<dbReference type="GO" id="GO:0004519">
    <property type="term" value="F:endonuclease activity"/>
    <property type="evidence" value="ECO:0007669"/>
    <property type="project" value="UniProtKB-KW"/>
</dbReference>
<dbReference type="CDD" id="cd07516">
    <property type="entry name" value="HAD_Pase"/>
    <property type="match status" value="1"/>
</dbReference>